<dbReference type="Proteomes" id="UP001600943">
    <property type="component" value="Unassembled WGS sequence"/>
</dbReference>
<protein>
    <submittedName>
        <fullName evidence="3">GGDEF domain-containing protein</fullName>
    </submittedName>
</protein>
<sequence>MPFSFYMGWWLLIPVCLSLLYGIISHHVLQIMEYPQKDTILGRLGNSLPALFLFTLWSIINIPLPVFYILAFFTKVIRLYRRGESRSRELFLINITHLTTMALHMVLIGVFSLAVQTSMKELLQYPFWRIFTISMVLIINNLVALLLPRWETIMGVLRTQAESAEVRPFMMFLWFCNIFLLLDSILCMADVGWDLLPLFLVGSTVLMEFYLIRFLRHLYLVLKVYYLEEEHLRLTKELEQQNQDAAVLRSKSEQDSMTGIYSRQYLIDKARELLERKVPFSFVFIDLDHLKRINDREGHHAGDIYLIQFTEEFASHLRDTDIFARVGGDEFVVLLLHCVGEKAIERMDLIRSRLTVDLKPGFSFSYGVSYVAEDTADSLEQIFHKADQAMYRDKQTRKY</sequence>
<keyword evidence="1" id="KW-1133">Transmembrane helix</keyword>
<proteinExistence type="predicted"/>
<name>A0ABQ0B743_9FIRM</name>
<dbReference type="NCBIfam" id="TIGR00254">
    <property type="entry name" value="GGDEF"/>
    <property type="match status" value="1"/>
</dbReference>
<dbReference type="EMBL" id="BAABYW010000001">
    <property type="protein sequence ID" value="GAA6407228.1"/>
    <property type="molecule type" value="Genomic_DNA"/>
</dbReference>
<feature type="transmembrane region" description="Helical" evidence="1">
    <location>
        <begin position="127"/>
        <end position="148"/>
    </location>
</feature>
<dbReference type="SUPFAM" id="SSF55073">
    <property type="entry name" value="Nucleotide cyclase"/>
    <property type="match status" value="1"/>
</dbReference>
<feature type="transmembrane region" description="Helical" evidence="1">
    <location>
        <begin position="169"/>
        <end position="189"/>
    </location>
</feature>
<dbReference type="RefSeq" id="WP_390404128.1">
    <property type="nucleotide sequence ID" value="NZ_BAABYW010000001.1"/>
</dbReference>
<evidence type="ECO:0000313" key="4">
    <source>
        <dbReference type="Proteomes" id="UP001600943"/>
    </source>
</evidence>
<dbReference type="InterPro" id="IPR029787">
    <property type="entry name" value="Nucleotide_cyclase"/>
</dbReference>
<organism evidence="3 4">
    <name type="scientific">Blautia hominis</name>
    <dbReference type="NCBI Taxonomy" id="2025493"/>
    <lineage>
        <taxon>Bacteria</taxon>
        <taxon>Bacillati</taxon>
        <taxon>Bacillota</taxon>
        <taxon>Clostridia</taxon>
        <taxon>Lachnospirales</taxon>
        <taxon>Lachnospiraceae</taxon>
        <taxon>Blautia</taxon>
    </lineage>
</organism>
<feature type="domain" description="GGDEF" evidence="2">
    <location>
        <begin position="278"/>
        <end position="399"/>
    </location>
</feature>
<dbReference type="SMART" id="SM00267">
    <property type="entry name" value="GGDEF"/>
    <property type="match status" value="1"/>
</dbReference>
<dbReference type="PROSITE" id="PS50887">
    <property type="entry name" value="GGDEF"/>
    <property type="match status" value="1"/>
</dbReference>
<dbReference type="InterPro" id="IPR043128">
    <property type="entry name" value="Rev_trsase/Diguanyl_cyclase"/>
</dbReference>
<evidence type="ECO:0000256" key="1">
    <source>
        <dbReference type="SAM" id="Phobius"/>
    </source>
</evidence>
<evidence type="ECO:0000313" key="3">
    <source>
        <dbReference type="EMBL" id="GAA6407228.1"/>
    </source>
</evidence>
<accession>A0ABQ0B743</accession>
<dbReference type="CDD" id="cd01949">
    <property type="entry name" value="GGDEF"/>
    <property type="match status" value="1"/>
</dbReference>
<feature type="transmembrane region" description="Helical" evidence="1">
    <location>
        <begin position="7"/>
        <end position="29"/>
    </location>
</feature>
<dbReference type="InterPro" id="IPR050469">
    <property type="entry name" value="Diguanylate_Cyclase"/>
</dbReference>
<keyword evidence="1" id="KW-0472">Membrane</keyword>
<gene>
    <name evidence="3" type="ORF">K040078D81_13450</name>
</gene>
<dbReference type="Pfam" id="PF00990">
    <property type="entry name" value="GGDEF"/>
    <property type="match status" value="1"/>
</dbReference>
<keyword evidence="1" id="KW-0812">Transmembrane</keyword>
<comment type="caution">
    <text evidence="3">The sequence shown here is derived from an EMBL/GenBank/DDBJ whole genome shotgun (WGS) entry which is preliminary data.</text>
</comment>
<dbReference type="InterPro" id="IPR000160">
    <property type="entry name" value="GGDEF_dom"/>
</dbReference>
<feature type="transmembrane region" description="Helical" evidence="1">
    <location>
        <begin position="49"/>
        <end position="70"/>
    </location>
</feature>
<dbReference type="Gene3D" id="3.30.70.270">
    <property type="match status" value="1"/>
</dbReference>
<reference evidence="3 4" key="1">
    <citation type="submission" date="2024-04" db="EMBL/GenBank/DDBJ databases">
        <title>Defined microbial consortia suppress multidrug-resistant proinflammatory Enterobacteriaceae via ecological control.</title>
        <authorList>
            <person name="Furuichi M."/>
            <person name="Kawaguchi T."/>
            <person name="Pust M."/>
            <person name="Yasuma K."/>
            <person name="Plichta D."/>
            <person name="Hasegawa N."/>
            <person name="Ohya T."/>
            <person name="Bhattarai S."/>
            <person name="Sasajima S."/>
            <person name="Aoto Y."/>
            <person name="Tuganbaev T."/>
            <person name="Yaginuma M."/>
            <person name="Ueda M."/>
            <person name="Okahashi N."/>
            <person name="Amafuji K."/>
            <person name="Kiridooshi Y."/>
            <person name="Sugita K."/>
            <person name="Strazar M."/>
            <person name="Skelly A."/>
            <person name="Suda W."/>
            <person name="Hattori M."/>
            <person name="Nakamoto N."/>
            <person name="Caballero S."/>
            <person name="Norman J."/>
            <person name="Olle B."/>
            <person name="Tanoue T."/>
            <person name="Arita M."/>
            <person name="Bucci V."/>
            <person name="Atarashi K."/>
            <person name="Xavier R."/>
            <person name="Honda K."/>
        </authorList>
    </citation>
    <scope>NUCLEOTIDE SEQUENCE [LARGE SCALE GENOMIC DNA]</scope>
    <source>
        <strain evidence="4">k04-0078-D8-1</strain>
    </source>
</reference>
<dbReference type="PANTHER" id="PTHR45138">
    <property type="entry name" value="REGULATORY COMPONENTS OF SENSORY TRANSDUCTION SYSTEM"/>
    <property type="match status" value="1"/>
</dbReference>
<dbReference type="PANTHER" id="PTHR45138:SF24">
    <property type="entry name" value="DIGUANYLATE CYCLASE DGCC-RELATED"/>
    <property type="match status" value="1"/>
</dbReference>
<feature type="transmembrane region" description="Helical" evidence="1">
    <location>
        <begin position="91"/>
        <end position="115"/>
    </location>
</feature>
<evidence type="ECO:0000259" key="2">
    <source>
        <dbReference type="PROSITE" id="PS50887"/>
    </source>
</evidence>
<keyword evidence="4" id="KW-1185">Reference proteome</keyword>
<feature type="transmembrane region" description="Helical" evidence="1">
    <location>
        <begin position="195"/>
        <end position="215"/>
    </location>
</feature>